<dbReference type="OrthoDB" id="66369at2759"/>
<dbReference type="Pfam" id="PF14566">
    <property type="entry name" value="PTPlike_phytase"/>
    <property type="match status" value="3"/>
</dbReference>
<keyword evidence="2" id="KW-1185">Reference proteome</keyword>
<dbReference type="InterPro" id="IPR050561">
    <property type="entry name" value="PTP"/>
</dbReference>
<dbReference type="SUPFAM" id="SSF52799">
    <property type="entry name" value="(Phosphotyrosine protein) phosphatases II"/>
    <property type="match status" value="1"/>
</dbReference>
<accession>I3EIK4</accession>
<gene>
    <name evidence="1" type="ORF">NEQG_00870</name>
</gene>
<dbReference type="HOGENOM" id="CLU_282315_0_0_1"/>
<dbReference type="PANTHER" id="PTHR23339">
    <property type="entry name" value="TYROSINE SPECIFIC PROTEIN PHOSPHATASE AND DUAL SPECIFICITY PROTEIN PHOSPHATASE"/>
    <property type="match status" value="1"/>
</dbReference>
<dbReference type="OMA" id="PPFICGC"/>
<sequence>MKQVEGRYVPLVLTELSILKEEVPPCILDEYKNETGFVGVNNFRKTGNIFGLSQPTAEGIHNIANFYKKKLIWINLRDQPVIYINGLPFLLKDKKAPFSNIKSFVGISYKRMEEMEERIKKDVQELANLSGGFIKVYTEKTPKILWASNIYVRKVETVREVFKKIDGIRYYRVPINRINNRESFISVLDVLLNREEEVLGSAYSEYSIGFNSSNGLDKTSYGMSLCLLREVINKKQSVEALNKLSIFTKVIKSIESVHPKENLPEFLIKSGNVIPVLERALKGKYLVIERLVNAMNLPSVRVLVNTVMSSAEYNLLALLLESILRFQNNRTKTALKRCQVYLENYISLILYAIYKKQEMKCSFIEWASGSSVVQGIIQEISSSVLSEDLFIPAIITQHKPIDQGWTAIIGAGTILQADRDMNKLFEKEKNRAKKTQPLVLQIHQPNLKTDVSFLQTSALWLNLRAEPVVYIEGVPHSERDRIDPTSNIRTIPGLTEELVDNQEKILVRRIRNEGSQKQGEIMLFTNEVNKISTKHANVNDKKVQTCKEFVYEMGAEQIDYVRIPMISKAPLNPNLLNMLYTVINSHKGHPIILQASGYLGRNKIAKILVILMAKTEEIRESNEPLPNLPRPGLVRSIETLIRILSNGIQSELIVRSVWSEVMGQDVYSEQSTSCVGQKSLINYILFIALSSYMLENPSIPFRDWLNKRKDILNIYESCVNEIKAMETSRFGGSPENTPIMQEEEQETKMEIINRPWGHVLTPHTILKNDFFPALRIIKADTTDIKGCSNFRSVSFNNDIIVGLAQPTAWGVQSLVDYFNNPQILESIQRMNLSSANKKSSFRQTIHWFCLRQEPIVYIDGFPFVLRTTDMVYENVITEGINREWVEDIEERMKLDCLNESGKGGLVLHNEEIHSGEAILSSETVISTNVLTPKEVFINSRLKYYRMPISDEQTPLPEIFDELYRIIMAAPKPRILIFSCQMGRGRTTTGMVISRLIGFTEHMNTLTCAERKQLLKQKQLDIVYPDTYKIISKLVQALPMGRESKNLVDSIIKECSHIQNIYEAIATRTDNTEYLMRYFYLICFGSFLLEGKEKTFSGYLNDRIEIDVIANEREY</sequence>
<proteinExistence type="predicted"/>
<dbReference type="Gene3D" id="3.90.190.10">
    <property type="entry name" value="Protein tyrosine phosphatase superfamily"/>
    <property type="match status" value="3"/>
</dbReference>
<organism evidence="1 2">
    <name type="scientific">Nematocida parisii (strain ERTm3)</name>
    <name type="common">Nematode killer fungus</name>
    <dbReference type="NCBI Taxonomy" id="935791"/>
    <lineage>
        <taxon>Eukaryota</taxon>
        <taxon>Fungi</taxon>
        <taxon>Fungi incertae sedis</taxon>
        <taxon>Microsporidia</taxon>
        <taxon>Nematocida</taxon>
    </lineage>
</organism>
<dbReference type="InParanoid" id="I3EIK4"/>
<dbReference type="EMBL" id="GL870877">
    <property type="protein sequence ID" value="EIJ89051.1"/>
    <property type="molecule type" value="Genomic_DNA"/>
</dbReference>
<name>I3EIK4_NEMP3</name>
<dbReference type="AlphaFoldDB" id="I3EIK4"/>
<evidence type="ECO:0000313" key="1">
    <source>
        <dbReference type="EMBL" id="EIJ89051.1"/>
    </source>
</evidence>
<reference evidence="1" key="1">
    <citation type="submission" date="2011-01" db="EMBL/GenBank/DDBJ databases">
        <title>The Genome Sequence of Nematocida parisii strain ERTm3.</title>
        <authorList>
            <consortium name="The Broad Institute Genome Sequencing Platform"/>
            <consortium name="The Broad Institute Genome Sequencing Center for Infectious Disease"/>
            <person name="Cuomo C."/>
            <person name="Troemel E."/>
            <person name="Young S.K."/>
            <person name="Zeng Q."/>
            <person name="Gargeya S."/>
            <person name="Fitzgerald M."/>
            <person name="Haas B."/>
            <person name="Abouelleil A."/>
            <person name="Alvarado L."/>
            <person name="Arachchi H.M."/>
            <person name="Berlin A."/>
            <person name="Chapman S.B."/>
            <person name="Gearin G."/>
            <person name="Goldberg J."/>
            <person name="Griggs A."/>
            <person name="Gujja S."/>
            <person name="Hansen M."/>
            <person name="Heiman D."/>
            <person name="Howarth C."/>
            <person name="Larimer J."/>
            <person name="Lui A."/>
            <person name="MacDonald P.J.P."/>
            <person name="McCowen C."/>
            <person name="Montmayeur A."/>
            <person name="Murphy C."/>
            <person name="Neiman D."/>
            <person name="Pearson M."/>
            <person name="Priest M."/>
            <person name="Roberts A."/>
            <person name="Saif S."/>
            <person name="Shea T."/>
            <person name="Sisk P."/>
            <person name="Stolte C."/>
            <person name="Sykes S."/>
            <person name="Wortman J."/>
            <person name="Nusbaum C."/>
            <person name="Birren B."/>
        </authorList>
    </citation>
    <scope>NUCLEOTIDE SEQUENCE</scope>
    <source>
        <strain evidence="1">ERTm3</strain>
    </source>
</reference>
<evidence type="ECO:0000313" key="2">
    <source>
        <dbReference type="Proteomes" id="UP000002872"/>
    </source>
</evidence>
<evidence type="ECO:0008006" key="3">
    <source>
        <dbReference type="Google" id="ProtNLM"/>
    </source>
</evidence>
<dbReference type="InterPro" id="IPR029021">
    <property type="entry name" value="Prot-tyrosine_phosphatase-like"/>
</dbReference>
<dbReference type="SMART" id="SM01301">
    <property type="entry name" value="PTPlike_phytase"/>
    <property type="match status" value="3"/>
</dbReference>
<dbReference type="VEuPathDB" id="MicrosporidiaDB:NEQG_00870"/>
<dbReference type="Proteomes" id="UP000002872">
    <property type="component" value="Unassembled WGS sequence"/>
</dbReference>
<protein>
    <recommendedName>
        <fullName evidence="3">Tyrosine specific protein phosphatases domain-containing protein</fullName>
    </recommendedName>
</protein>